<dbReference type="InterPro" id="IPR011652">
    <property type="entry name" value="MORN_2"/>
</dbReference>
<sequence>MKKYFIILIFMLSIFSIANAHSEGIYKEYYDNGKILKESYFSNDKKNGLEKIYYENGKISSIKNYKDGKANGEYIEYYTDGELKLKGSYKNGLRDGEFKTYLKNSKSAGSMFYKDGKEVKSTLTDYMKEDVFFNYSDKTEAQMDIRDKKDGYYHMYYLNGRVMRLVPCNEQGLYDGTFMQYYESGQLAQKGYFKKGLEEGDFIWYYEDGKIKEKAFYKNGVKQ</sequence>
<protein>
    <recommendedName>
        <fullName evidence="3">MORN repeat variant</fullName>
    </recommendedName>
</protein>
<dbReference type="SUPFAM" id="SSF82185">
    <property type="entry name" value="Histone H3 K4-specific methyltransferase SET7/9 N-terminal domain"/>
    <property type="match status" value="2"/>
</dbReference>
<evidence type="ECO:0000256" key="1">
    <source>
        <dbReference type="SAM" id="SignalP"/>
    </source>
</evidence>
<feature type="signal peptide" evidence="1">
    <location>
        <begin position="1"/>
        <end position="20"/>
    </location>
</feature>
<comment type="caution">
    <text evidence="2">The sequence shown here is derived from an EMBL/GenBank/DDBJ whole genome shotgun (WGS) entry which is preliminary data.</text>
</comment>
<name>X7SD96_FUSNU</name>
<evidence type="ECO:0008006" key="3">
    <source>
        <dbReference type="Google" id="ProtNLM"/>
    </source>
</evidence>
<dbReference type="PANTHER" id="PTHR33706:SF1">
    <property type="entry name" value="TPR REPEAT PROTEIN"/>
    <property type="match status" value="1"/>
</dbReference>
<reference evidence="2" key="1">
    <citation type="submission" date="2014-01" db="EMBL/GenBank/DDBJ databases">
        <title>The Genome Sequence of Fusobacterium nucleatum 13_3C.</title>
        <authorList>
            <consortium name="The Broad Institute Genomics Platform"/>
            <person name="Earl A."/>
            <person name="Allen-Vercoe E."/>
            <person name="Daigneault M."/>
            <person name="Young S.K."/>
            <person name="Zeng Q."/>
            <person name="Gargeya S."/>
            <person name="Fitzgerald M."/>
            <person name="Abouelleil A."/>
            <person name="Alvarado L."/>
            <person name="Chapman S.B."/>
            <person name="Gainer-Dewar J."/>
            <person name="Goldberg J."/>
            <person name="Griggs A."/>
            <person name="Gujja S."/>
            <person name="Hansen M."/>
            <person name="Howarth C."/>
            <person name="Imamovic A."/>
            <person name="Ireland A."/>
            <person name="Larimer J."/>
            <person name="McCowan C."/>
            <person name="Murphy C."/>
            <person name="Pearson M."/>
            <person name="Poon T.W."/>
            <person name="Priest M."/>
            <person name="Roberts A."/>
            <person name="Saif S."/>
            <person name="Shea T."/>
            <person name="Sykes S."/>
            <person name="Wortman J."/>
            <person name="Nusbaum C."/>
            <person name="Birren B."/>
        </authorList>
    </citation>
    <scope>NUCLEOTIDE SEQUENCE [LARGE SCALE GENOMIC DNA]</scope>
    <source>
        <strain evidence="2">13_3C</strain>
    </source>
</reference>
<keyword evidence="1" id="KW-0732">Signal</keyword>
<dbReference type="PATRIC" id="fig|1357398.3.peg.121"/>
<organism evidence="2">
    <name type="scientific">Fusobacterium nucleatum 13_3C</name>
    <dbReference type="NCBI Taxonomy" id="1357398"/>
    <lineage>
        <taxon>Bacteria</taxon>
        <taxon>Fusobacteriati</taxon>
        <taxon>Fusobacteriota</taxon>
        <taxon>Fusobacteriia</taxon>
        <taxon>Fusobacteriales</taxon>
        <taxon>Fusobacteriaceae</taxon>
        <taxon>Fusobacterium</taxon>
    </lineage>
</organism>
<dbReference type="Pfam" id="PF07661">
    <property type="entry name" value="MORN_2"/>
    <property type="match status" value="5"/>
</dbReference>
<dbReference type="EMBL" id="JAOZ01000001">
    <property type="protein sequence ID" value="ETZ31385.1"/>
    <property type="molecule type" value="Genomic_DNA"/>
</dbReference>
<feature type="chain" id="PRO_5004982825" description="MORN repeat variant" evidence="1">
    <location>
        <begin position="21"/>
        <end position="223"/>
    </location>
</feature>
<gene>
    <name evidence="2" type="ORF">HMPREF2085_00129</name>
</gene>
<dbReference type="HOGENOM" id="CLU_041896_0_0_0"/>
<dbReference type="PANTHER" id="PTHR33706">
    <property type="entry name" value="MORN VARIANT REPEAT PROTEIN"/>
    <property type="match status" value="1"/>
</dbReference>
<dbReference type="AlphaFoldDB" id="X7SD96"/>
<evidence type="ECO:0000313" key="2">
    <source>
        <dbReference type="EMBL" id="ETZ31385.1"/>
    </source>
</evidence>
<accession>X7SD96</accession>
<dbReference type="OrthoDB" id="86721at2"/>
<proteinExistence type="predicted"/>
<dbReference type="Gene3D" id="3.90.930.1">
    <property type="match status" value="2"/>
</dbReference>